<dbReference type="InParanoid" id="C7PYJ8"/>
<sequence length="375" mass="38473">MSPRIPLVDLAAAHAEVAHAVQAGFAEVLATTGFVGGPQVAGFEREYAAFGGVRHCVGVANGTDAVELALRAVGVVAGDEVIVPANTFAATAGAVARIGAKPVFVDCDPATCLIDVPAALAAIGPATKAIVPVHLYGQLAPVEELQAGLAGSAGSAVRIVEDAAQCQGATRLGRTPGSGPGAIAATSFYPGKNLGAYGDGGAVLTDDEDLAAAVRKLGSHGGLVKYAHDIAGVNSRLDALQAVVLRAKLRRLPEWNAARQAAAAYYDKLLAGLDQVTLPTTLPGNEHVWHLYTVQVPERDAVLARLEAEGIGAGIHYPVPLHRTGAFATGASYPHAEHVAAHTLSLPLHPHLMREQQEIVVAALARALSAQPSRP</sequence>
<dbReference type="CDD" id="cd00616">
    <property type="entry name" value="AHBA_syn"/>
    <property type="match status" value="1"/>
</dbReference>
<name>C7PYJ8_CATAD</name>
<dbReference type="GO" id="GO:0000271">
    <property type="term" value="P:polysaccharide biosynthetic process"/>
    <property type="evidence" value="ECO:0007669"/>
    <property type="project" value="TreeGrafter"/>
</dbReference>
<dbReference type="GO" id="GO:0030170">
    <property type="term" value="F:pyridoxal phosphate binding"/>
    <property type="evidence" value="ECO:0007669"/>
    <property type="project" value="TreeGrafter"/>
</dbReference>
<keyword evidence="1 4" id="KW-0663">Pyridoxal phosphate</keyword>
<gene>
    <name evidence="6" type="ordered locus">Caci_8497</name>
</gene>
<dbReference type="InterPro" id="IPR015424">
    <property type="entry name" value="PyrdxlP-dep_Trfase"/>
</dbReference>
<dbReference type="InterPro" id="IPR000653">
    <property type="entry name" value="DegT/StrS_aminotransferase"/>
</dbReference>
<dbReference type="InterPro" id="IPR015422">
    <property type="entry name" value="PyrdxlP-dep_Trfase_small"/>
</dbReference>
<dbReference type="EMBL" id="CP001700">
    <property type="protein sequence ID" value="ACU77320.1"/>
    <property type="molecule type" value="Genomic_DNA"/>
</dbReference>
<dbReference type="FunCoup" id="C7PYJ8">
    <property type="interactions" value="6"/>
</dbReference>
<dbReference type="HOGENOM" id="CLU_033332_6_0_11"/>
<dbReference type="PANTHER" id="PTHR30244">
    <property type="entry name" value="TRANSAMINASE"/>
    <property type="match status" value="1"/>
</dbReference>
<comment type="similarity">
    <text evidence="2 5">Belongs to the DegT/DnrJ/EryC1 family.</text>
</comment>
<protein>
    <submittedName>
        <fullName evidence="6">DegT/DnrJ/EryC1/StrS aminotransferase</fullName>
    </submittedName>
</protein>
<evidence type="ECO:0000256" key="4">
    <source>
        <dbReference type="PIRSR" id="PIRSR000390-2"/>
    </source>
</evidence>
<feature type="active site" description="Proton acceptor" evidence="3">
    <location>
        <position position="192"/>
    </location>
</feature>
<evidence type="ECO:0000256" key="5">
    <source>
        <dbReference type="RuleBase" id="RU004508"/>
    </source>
</evidence>
<dbReference type="Gene3D" id="3.90.1150.10">
    <property type="entry name" value="Aspartate Aminotransferase, domain 1"/>
    <property type="match status" value="1"/>
</dbReference>
<dbReference type="RefSeq" id="WP_015797045.1">
    <property type="nucleotide sequence ID" value="NC_013131.1"/>
</dbReference>
<dbReference type="STRING" id="479433.Caci_8497"/>
<feature type="modified residue" description="N6-(pyridoxal phosphate)lysine" evidence="4">
    <location>
        <position position="192"/>
    </location>
</feature>
<dbReference type="KEGG" id="cai:Caci_8497"/>
<dbReference type="Gene3D" id="3.40.640.10">
    <property type="entry name" value="Type I PLP-dependent aspartate aminotransferase-like (Major domain)"/>
    <property type="match status" value="1"/>
</dbReference>
<dbReference type="InterPro" id="IPR015421">
    <property type="entry name" value="PyrdxlP-dep_Trfase_major"/>
</dbReference>
<keyword evidence="7" id="KW-1185">Reference proteome</keyword>
<keyword evidence="6" id="KW-0032">Aminotransferase</keyword>
<evidence type="ECO:0000256" key="1">
    <source>
        <dbReference type="ARBA" id="ARBA00022898"/>
    </source>
</evidence>
<reference evidence="6 7" key="1">
    <citation type="journal article" date="2009" name="Stand. Genomic Sci.">
        <title>Complete genome sequence of Catenulispora acidiphila type strain (ID 139908).</title>
        <authorList>
            <person name="Copeland A."/>
            <person name="Lapidus A."/>
            <person name="Glavina Del Rio T."/>
            <person name="Nolan M."/>
            <person name="Lucas S."/>
            <person name="Chen F."/>
            <person name="Tice H."/>
            <person name="Cheng J.F."/>
            <person name="Bruce D."/>
            <person name="Goodwin L."/>
            <person name="Pitluck S."/>
            <person name="Mikhailova N."/>
            <person name="Pati A."/>
            <person name="Ivanova N."/>
            <person name="Mavromatis K."/>
            <person name="Chen A."/>
            <person name="Palaniappan K."/>
            <person name="Chain P."/>
            <person name="Land M."/>
            <person name="Hauser L."/>
            <person name="Chang Y.J."/>
            <person name="Jeffries C.D."/>
            <person name="Chertkov O."/>
            <person name="Brettin T."/>
            <person name="Detter J.C."/>
            <person name="Han C."/>
            <person name="Ali Z."/>
            <person name="Tindall B.J."/>
            <person name="Goker M."/>
            <person name="Bristow J."/>
            <person name="Eisen J.A."/>
            <person name="Markowitz V."/>
            <person name="Hugenholtz P."/>
            <person name="Kyrpides N.C."/>
            <person name="Klenk H.P."/>
        </authorList>
    </citation>
    <scope>NUCLEOTIDE SEQUENCE [LARGE SCALE GENOMIC DNA]</scope>
    <source>
        <strain evidence="7">DSM 44928 / JCM 14897 / NBRC 102108 / NRRL B-24433 / ID139908</strain>
    </source>
</reference>
<dbReference type="Pfam" id="PF01041">
    <property type="entry name" value="DegT_DnrJ_EryC1"/>
    <property type="match status" value="1"/>
</dbReference>
<accession>C7PYJ8</accession>
<dbReference type="OrthoDB" id="5342089at2"/>
<organism evidence="6 7">
    <name type="scientific">Catenulispora acidiphila (strain DSM 44928 / JCM 14897 / NBRC 102108 / NRRL B-24433 / ID139908)</name>
    <dbReference type="NCBI Taxonomy" id="479433"/>
    <lineage>
        <taxon>Bacteria</taxon>
        <taxon>Bacillati</taxon>
        <taxon>Actinomycetota</taxon>
        <taxon>Actinomycetes</taxon>
        <taxon>Catenulisporales</taxon>
        <taxon>Catenulisporaceae</taxon>
        <taxon>Catenulispora</taxon>
    </lineage>
</organism>
<dbReference type="Proteomes" id="UP000000851">
    <property type="component" value="Chromosome"/>
</dbReference>
<evidence type="ECO:0000313" key="6">
    <source>
        <dbReference type="EMBL" id="ACU77320.1"/>
    </source>
</evidence>
<dbReference type="GO" id="GO:0008483">
    <property type="term" value="F:transaminase activity"/>
    <property type="evidence" value="ECO:0007669"/>
    <property type="project" value="UniProtKB-KW"/>
</dbReference>
<dbReference type="PANTHER" id="PTHR30244:SF36">
    <property type="entry name" value="3-OXO-GLUCOSE-6-PHOSPHATE:GLUTAMATE AMINOTRANSFERASE"/>
    <property type="match status" value="1"/>
</dbReference>
<evidence type="ECO:0000256" key="3">
    <source>
        <dbReference type="PIRSR" id="PIRSR000390-1"/>
    </source>
</evidence>
<dbReference type="eggNOG" id="COG0399">
    <property type="taxonomic scope" value="Bacteria"/>
</dbReference>
<dbReference type="SUPFAM" id="SSF53383">
    <property type="entry name" value="PLP-dependent transferases"/>
    <property type="match status" value="1"/>
</dbReference>
<proteinExistence type="inferred from homology"/>
<dbReference type="PIRSF" id="PIRSF000390">
    <property type="entry name" value="PLP_StrS"/>
    <property type="match status" value="1"/>
</dbReference>
<evidence type="ECO:0000256" key="2">
    <source>
        <dbReference type="ARBA" id="ARBA00037999"/>
    </source>
</evidence>
<dbReference type="AlphaFoldDB" id="C7PYJ8"/>
<keyword evidence="6" id="KW-0808">Transferase</keyword>
<evidence type="ECO:0000313" key="7">
    <source>
        <dbReference type="Proteomes" id="UP000000851"/>
    </source>
</evidence>